<name>A0AAI8A9F2_RICR3</name>
<proteinExistence type="predicted"/>
<dbReference type="EMBL" id="CP003342">
    <property type="protein sequence ID" value="AFC72205.1"/>
    <property type="molecule type" value="Genomic_DNA"/>
</dbReference>
<keyword evidence="2" id="KW-1185">Reference proteome</keyword>
<protein>
    <submittedName>
        <fullName evidence="1">Uncharacterized protein</fullName>
    </submittedName>
</protein>
<organism evidence="1 2">
    <name type="scientific">Rickettsia rhipicephali (strain 3-7-female6-CWPP)</name>
    <dbReference type="NCBI Taxonomy" id="1105113"/>
    <lineage>
        <taxon>Bacteria</taxon>
        <taxon>Pseudomonadati</taxon>
        <taxon>Pseudomonadota</taxon>
        <taxon>Alphaproteobacteria</taxon>
        <taxon>Rickettsiales</taxon>
        <taxon>Rickettsiaceae</taxon>
        <taxon>Rickettsieae</taxon>
        <taxon>Rickettsia</taxon>
        <taxon>spotted fever group</taxon>
    </lineage>
</organism>
<dbReference type="AlphaFoldDB" id="A0AAI8A9F2"/>
<evidence type="ECO:0000313" key="2">
    <source>
        <dbReference type="Proteomes" id="UP000008006"/>
    </source>
</evidence>
<dbReference type="KEGG" id="rre:MCC_02980"/>
<reference evidence="2" key="1">
    <citation type="submission" date="2012-02" db="EMBL/GenBank/DDBJ databases">
        <title>Complete genome sequence of Rickettsia rhipicephali strain 3-7-female6-CWPP.</title>
        <authorList>
            <person name="Johnson S.L."/>
            <person name="Munk A.C."/>
            <person name="Han S."/>
            <person name="Bruce D.C."/>
            <person name="Dasch G.A."/>
        </authorList>
    </citation>
    <scope>NUCLEOTIDE SEQUENCE [LARGE SCALE GENOMIC DNA]</scope>
    <source>
        <strain evidence="2">3-7-female6-CWPP</strain>
    </source>
</reference>
<evidence type="ECO:0000313" key="1">
    <source>
        <dbReference type="EMBL" id="AFC72205.1"/>
    </source>
</evidence>
<sequence>MRAVVDCAAIQKKIKEMLKLAFLTGLLRQNLHFLLAMTENQAMQ</sequence>
<gene>
    <name evidence="1" type="ordered locus">MCC_02980</name>
</gene>
<dbReference type="Proteomes" id="UP000008006">
    <property type="component" value="Chromosome"/>
</dbReference>
<accession>A0AAI8A9F2</accession>